<proteinExistence type="predicted"/>
<reference evidence="5" key="1">
    <citation type="submission" date="2025-08" db="UniProtKB">
        <authorList>
            <consortium name="Ensembl"/>
        </authorList>
    </citation>
    <scope>IDENTIFICATION</scope>
</reference>
<dbReference type="Gene3D" id="1.25.40.20">
    <property type="entry name" value="Ankyrin repeat-containing domain"/>
    <property type="match status" value="1"/>
</dbReference>
<evidence type="ECO:0000313" key="6">
    <source>
        <dbReference type="Proteomes" id="UP000261520"/>
    </source>
</evidence>
<dbReference type="Pfam" id="PF00023">
    <property type="entry name" value="Ank"/>
    <property type="match status" value="1"/>
</dbReference>
<dbReference type="InterPro" id="IPR011333">
    <property type="entry name" value="SKP1/BTB/POZ_sf"/>
</dbReference>
<dbReference type="GO" id="GO:0030527">
    <property type="term" value="F:structural constituent of chromatin"/>
    <property type="evidence" value="ECO:0007669"/>
    <property type="project" value="InterPro"/>
</dbReference>
<dbReference type="GO" id="GO:0000786">
    <property type="term" value="C:nucleosome"/>
    <property type="evidence" value="ECO:0007669"/>
    <property type="project" value="InterPro"/>
</dbReference>
<evidence type="ECO:0000256" key="3">
    <source>
        <dbReference type="PROSITE-ProRule" id="PRU00023"/>
    </source>
</evidence>
<dbReference type="InterPro" id="IPR002110">
    <property type="entry name" value="Ankyrin_rpt"/>
</dbReference>
<sequence length="895" mass="99469">PEYVSKVTTTRFCPNCCPSSRGTCSVWTMTSLEPGHVRRSASSGSVSSSGGSWDARSGSWFNEDLLQSLPRLPELEDYPWSAHELRELVRRVCGWDAFTGDAVRRLSAVMRNPLMRIAREAQRLSAVHRRCTRLEVQSAVRVVLSTGLSERCVAAAVRAVSLHCMSSDTARTRSKSSSCGLLLSVGRFFRWMVDTRVSVRVREYAAVYLTACTERLVEEIVVRALHAARENHEPGPVTAARLDSTVDLDPELWAPLQVHAQLLSGRNAHGQYTRALVCQSSDESYLESREDMYLQMELQSLEQALSGATVSSLPELCDLVSRAMHFLYRPQPAPSAPSANHTLVSWTPDALHTLYYFVSAPQTEHMENLQSSNMTLTREKCPHLLPPLSSWLHISLMFSEHRRSSVVDSDDVRQSCRVLLHQDCEPTLLRYTALGLKVQMAGFHVLKCNVHGQSHRVREGSQTENNIRVSQTLGLSALMYASAAGDEALVQVLIQARAQLDLKVSPLLTWTHVLPSLISSLCIYDPTKHTDSHTHETCHLQLLLEAGADVEAQVGGAQDCSVETPLQLASSAGDYEMVTLLLSYGADPLLPVHHGSSALSENINCFSCAAAHGHRNIVRRLVLQPAPCREDVLSLEEILAEGVDQGHPWEKGTQGTLRMCKARLKALQEASYYSAEHGYLDVTLDIRDMGVPWSVHSWLQSVLRAHDQGRDRVVLALLQDFGSISSENYSPEFRLTGVSALFNLLHNTKDYMILQRLAWVLSLSYGPSPVPPLADMCSAADVHFLNNQEMSDVTFMIEGRPFFAHRVLLISASDSSAVAVDTFKHVHIFTCCVVLQLFPVSVFFRLRSLQRSCEVTLSQGLTVDNAVAVYRVAKVTRAQTFYNNLFRCFTFVLDP</sequence>
<dbReference type="InterPro" id="IPR036770">
    <property type="entry name" value="Ankyrin_rpt-contain_sf"/>
</dbReference>
<reference evidence="5" key="2">
    <citation type="submission" date="2025-09" db="UniProtKB">
        <authorList>
            <consortium name="Ensembl"/>
        </authorList>
    </citation>
    <scope>IDENTIFICATION</scope>
</reference>
<dbReference type="SUPFAM" id="SSF54695">
    <property type="entry name" value="POZ domain"/>
    <property type="match status" value="1"/>
</dbReference>
<dbReference type="InterPro" id="IPR059008">
    <property type="entry name" value="ABTB2/3_histone"/>
</dbReference>
<dbReference type="PANTHER" id="PTHR46071">
    <property type="entry name" value="ANKYRIN REPEAT AND BTB/POZ DOMAIN-CONTAINING"/>
    <property type="match status" value="1"/>
</dbReference>
<feature type="repeat" description="ANK" evidence="3">
    <location>
        <begin position="561"/>
        <end position="587"/>
    </location>
</feature>
<dbReference type="STRING" id="409849.ENSPMGP00000007806"/>
<feature type="domain" description="ABTB2/3 histone-like" evidence="4">
    <location>
        <begin position="79"/>
        <end position="211"/>
    </location>
</feature>
<keyword evidence="1" id="KW-0677">Repeat</keyword>
<dbReference type="AlphaFoldDB" id="A0A3B3ZU30"/>
<feature type="repeat" description="ANK" evidence="3">
    <location>
        <begin position="473"/>
        <end position="505"/>
    </location>
</feature>
<dbReference type="PROSITE" id="PS50297">
    <property type="entry name" value="ANK_REP_REGION"/>
    <property type="match status" value="1"/>
</dbReference>
<dbReference type="SMART" id="SM00248">
    <property type="entry name" value="ANK"/>
    <property type="match status" value="3"/>
</dbReference>
<keyword evidence="2 3" id="KW-0040">ANK repeat</keyword>
<dbReference type="PANTHER" id="PTHR46071:SF3">
    <property type="entry name" value="ANKYRIN REPEAT AND BTB_POZ DOMAIN-CONTAINING PROTEIN 2"/>
    <property type="match status" value="1"/>
</dbReference>
<dbReference type="PROSITE" id="PS50088">
    <property type="entry name" value="ANK_REPEAT"/>
    <property type="match status" value="2"/>
</dbReference>
<evidence type="ECO:0000313" key="5">
    <source>
        <dbReference type="Ensembl" id="ENSPMGP00000007806.1"/>
    </source>
</evidence>
<evidence type="ECO:0000256" key="1">
    <source>
        <dbReference type="ARBA" id="ARBA00022737"/>
    </source>
</evidence>
<dbReference type="SMART" id="SM00414">
    <property type="entry name" value="H2A"/>
    <property type="match status" value="1"/>
</dbReference>
<dbReference type="SUPFAM" id="SSF47113">
    <property type="entry name" value="Histone-fold"/>
    <property type="match status" value="2"/>
</dbReference>
<dbReference type="GO" id="GO:0003677">
    <property type="term" value="F:DNA binding"/>
    <property type="evidence" value="ECO:0007669"/>
    <property type="project" value="InterPro"/>
</dbReference>
<dbReference type="InterPro" id="IPR052089">
    <property type="entry name" value="Ankyrin-BTB/POZ_domain"/>
</dbReference>
<dbReference type="SUPFAM" id="SSF48403">
    <property type="entry name" value="Ankyrin repeat"/>
    <property type="match status" value="1"/>
</dbReference>
<dbReference type="InterPro" id="IPR002119">
    <property type="entry name" value="Histone_H2A"/>
</dbReference>
<evidence type="ECO:0000256" key="2">
    <source>
        <dbReference type="ARBA" id="ARBA00023043"/>
    </source>
</evidence>
<dbReference type="InterPro" id="IPR009072">
    <property type="entry name" value="Histone-fold"/>
</dbReference>
<keyword evidence="6" id="KW-1185">Reference proteome</keyword>
<dbReference type="Gene3D" id="1.10.20.10">
    <property type="entry name" value="Histone, subunit A"/>
    <property type="match status" value="1"/>
</dbReference>
<organism evidence="5 6">
    <name type="scientific">Periophthalmus magnuspinnatus</name>
    <dbReference type="NCBI Taxonomy" id="409849"/>
    <lineage>
        <taxon>Eukaryota</taxon>
        <taxon>Metazoa</taxon>
        <taxon>Chordata</taxon>
        <taxon>Craniata</taxon>
        <taxon>Vertebrata</taxon>
        <taxon>Euteleostomi</taxon>
        <taxon>Actinopterygii</taxon>
        <taxon>Neopterygii</taxon>
        <taxon>Teleostei</taxon>
        <taxon>Neoteleostei</taxon>
        <taxon>Acanthomorphata</taxon>
        <taxon>Gobiaria</taxon>
        <taxon>Gobiiformes</taxon>
        <taxon>Gobioidei</taxon>
        <taxon>Gobiidae</taxon>
        <taxon>Oxudercinae</taxon>
        <taxon>Periophthalmus</taxon>
    </lineage>
</organism>
<dbReference type="Ensembl" id="ENSPMGT00000008309.1">
    <property type="protein sequence ID" value="ENSPMGP00000007806.1"/>
    <property type="gene ID" value="ENSPMGG00000006478.1"/>
</dbReference>
<dbReference type="GO" id="GO:0046982">
    <property type="term" value="F:protein heterodimerization activity"/>
    <property type="evidence" value="ECO:0007669"/>
    <property type="project" value="InterPro"/>
</dbReference>
<name>A0A3B3ZU30_9GOBI</name>
<evidence type="ECO:0000259" key="4">
    <source>
        <dbReference type="Pfam" id="PF26281"/>
    </source>
</evidence>
<dbReference type="Proteomes" id="UP000261520">
    <property type="component" value="Unplaced"/>
</dbReference>
<protein>
    <recommendedName>
        <fullName evidence="4">ABTB2/3 histone-like domain-containing protein</fullName>
    </recommendedName>
</protein>
<accession>A0A3B3ZU30</accession>
<dbReference type="Pfam" id="PF26281">
    <property type="entry name" value="Histone_ABTB"/>
    <property type="match status" value="1"/>
</dbReference>